<dbReference type="SUPFAM" id="SSF140931">
    <property type="entry name" value="Fic-like"/>
    <property type="match status" value="1"/>
</dbReference>
<evidence type="ECO:0000313" key="5">
    <source>
        <dbReference type="Proteomes" id="UP000280501"/>
    </source>
</evidence>
<reference evidence="4 5" key="1">
    <citation type="submission" date="2018-11" db="EMBL/GenBank/DDBJ databases">
        <title>Sequencing the genomes of 1000 actinobacteria strains.</title>
        <authorList>
            <person name="Klenk H.-P."/>
        </authorList>
    </citation>
    <scope>NUCLEOTIDE SEQUENCE [LARGE SCALE GENOMIC DNA]</scope>
    <source>
        <strain evidence="4 5">DSM 15700</strain>
    </source>
</reference>
<sequence>MGYEEHVWRAEPDGLHGRARVAAASGRYLSTLTPSIAQYVPSLPTDLAADAEEATAALAQFDAYARSVLGADSPTLGPMSSILLRTESTSSSQIENLTVGARQLALAEIDQSTSQNAKVVVANVRAMEAALDLAERLDTSAILTMQRVLLEAQPGFEDHAGRYRDGLVWVGSNGLTPIGASHIAPQAERVPAAMDDLVAFMRRDDMPVLVQAAIAHAQFETIHPFADGNGRTGRAMVHALLRSKRVLISTTAPISAGLLRDTESYFRALGAYRDGDARPIIEGFGDASRFAASSGAQLVDELAEQVEWSRDQMSGVRKDAGAWRVLPHLVAHPVVNANFLIEQMGMNGMGAQRALGQLVDAGVLEERTGMQRNRVYQHIGVIQVLDVYAQRLRRG</sequence>
<feature type="binding site" evidence="2">
    <location>
        <begin position="170"/>
        <end position="182"/>
    </location>
    <ligand>
        <name>ATP</name>
        <dbReference type="ChEBI" id="CHEBI:30616"/>
    </ligand>
</feature>
<evidence type="ECO:0000313" key="4">
    <source>
        <dbReference type="EMBL" id="RPF20349.1"/>
    </source>
</evidence>
<keyword evidence="2" id="KW-0067">ATP-binding</keyword>
<name>A0A3N4YGX4_9MICO</name>
<feature type="binding site" evidence="2">
    <location>
        <begin position="227"/>
        <end position="234"/>
    </location>
    <ligand>
        <name>ATP</name>
        <dbReference type="ChEBI" id="CHEBI:30616"/>
    </ligand>
</feature>
<protein>
    <submittedName>
        <fullName evidence="4">Fic family protein</fullName>
    </submittedName>
</protein>
<keyword evidence="5" id="KW-1185">Reference proteome</keyword>
<feature type="active site" evidence="1">
    <location>
        <position position="223"/>
    </location>
</feature>
<dbReference type="Pfam" id="PF13784">
    <property type="entry name" value="Fic_N"/>
    <property type="match status" value="1"/>
</dbReference>
<dbReference type="EMBL" id="RKQZ01000001">
    <property type="protein sequence ID" value="RPF20349.1"/>
    <property type="molecule type" value="Genomic_DNA"/>
</dbReference>
<gene>
    <name evidence="4" type="ORF">EDD34_0937</name>
</gene>
<dbReference type="Pfam" id="PF02661">
    <property type="entry name" value="Fic"/>
    <property type="match status" value="1"/>
</dbReference>
<feature type="domain" description="Fido" evidence="3">
    <location>
        <begin position="137"/>
        <end position="286"/>
    </location>
</feature>
<keyword evidence="2" id="KW-0547">Nucleotide-binding</keyword>
<comment type="caution">
    <text evidence="4">The sequence shown here is derived from an EMBL/GenBank/DDBJ whole genome shotgun (WGS) entry which is preliminary data.</text>
</comment>
<organism evidence="4 5">
    <name type="scientific">Myceligenerans xiligouense</name>
    <dbReference type="NCBI Taxonomy" id="253184"/>
    <lineage>
        <taxon>Bacteria</taxon>
        <taxon>Bacillati</taxon>
        <taxon>Actinomycetota</taxon>
        <taxon>Actinomycetes</taxon>
        <taxon>Micrococcales</taxon>
        <taxon>Promicromonosporaceae</taxon>
        <taxon>Myceligenerans</taxon>
    </lineage>
</organism>
<dbReference type="Proteomes" id="UP000280501">
    <property type="component" value="Unassembled WGS sequence"/>
</dbReference>
<dbReference type="AlphaFoldDB" id="A0A3N4YGX4"/>
<evidence type="ECO:0000256" key="2">
    <source>
        <dbReference type="PIRSR" id="PIRSR640198-2"/>
    </source>
</evidence>
<dbReference type="OrthoDB" id="9813719at2"/>
<dbReference type="PANTHER" id="PTHR13504">
    <property type="entry name" value="FIDO DOMAIN-CONTAINING PROTEIN DDB_G0283145"/>
    <property type="match status" value="1"/>
</dbReference>
<dbReference type="PROSITE" id="PS51459">
    <property type="entry name" value="FIDO"/>
    <property type="match status" value="1"/>
</dbReference>
<dbReference type="InterPro" id="IPR040198">
    <property type="entry name" value="Fido_containing"/>
</dbReference>
<evidence type="ECO:0000256" key="1">
    <source>
        <dbReference type="PIRSR" id="PIRSR640198-1"/>
    </source>
</evidence>
<dbReference type="GO" id="GO:0005524">
    <property type="term" value="F:ATP binding"/>
    <property type="evidence" value="ECO:0007669"/>
    <property type="project" value="UniProtKB-KW"/>
</dbReference>
<dbReference type="PANTHER" id="PTHR13504:SF38">
    <property type="entry name" value="FIDO DOMAIN-CONTAINING PROTEIN"/>
    <property type="match status" value="1"/>
</dbReference>
<dbReference type="InterPro" id="IPR003812">
    <property type="entry name" value="Fido"/>
</dbReference>
<proteinExistence type="predicted"/>
<evidence type="ECO:0000259" key="3">
    <source>
        <dbReference type="PROSITE" id="PS51459"/>
    </source>
</evidence>
<dbReference type="InterPro" id="IPR025758">
    <property type="entry name" value="Fic/DOC_N"/>
</dbReference>
<dbReference type="InterPro" id="IPR036597">
    <property type="entry name" value="Fido-like_dom_sf"/>
</dbReference>
<dbReference type="Gene3D" id="1.10.3290.10">
    <property type="entry name" value="Fido-like domain"/>
    <property type="match status" value="1"/>
</dbReference>
<accession>A0A3N4YGX4</accession>